<dbReference type="Pfam" id="PF13416">
    <property type="entry name" value="SBP_bac_8"/>
    <property type="match status" value="1"/>
</dbReference>
<name>A0A6L9XSA1_9MICO</name>
<keyword evidence="4" id="KW-1185">Reference proteome</keyword>
<feature type="signal peptide" evidence="2">
    <location>
        <begin position="1"/>
        <end position="21"/>
    </location>
</feature>
<sequence>MNAVKGLATFGLLAASVVALAGCSATASASTSTGSAAVEPLVLYAAEGYDSVTAKAFTASTGIPVKVVDDSTGPLLTKIAAERNNPQWSMLWVDGDTAFAALDKQGQLLPYKANAAFNTVGTSILRSDNAYTPTGTTVMAALIYNAAKVSKVPSSYQDLLGSDFTGKVGMNDPSQSGPTYPFIAGLMNQLGGQSGGVAAGESYFTQLKANGLKVFPTNGDTLHALETGQVDYGLIQSSAATGEVVKTKPTAQFQPKIAYLPKSTLLPAVIGIDKGADAVQQAEAKKFIDFALSPAGQAVMLTGDPSGDSLFWPVVDKAPSLKDLPPFPTAYQKIDPAFWGPKQSDVVTWFDTNIK</sequence>
<dbReference type="PANTHER" id="PTHR30006">
    <property type="entry name" value="THIAMINE-BINDING PERIPLASMIC PROTEIN-RELATED"/>
    <property type="match status" value="1"/>
</dbReference>
<dbReference type="AlphaFoldDB" id="A0A6L9XSA1"/>
<proteinExistence type="predicted"/>
<dbReference type="InterPro" id="IPR006059">
    <property type="entry name" value="SBP"/>
</dbReference>
<protein>
    <submittedName>
        <fullName evidence="3">Extracellular solute-binding protein</fullName>
    </submittedName>
</protein>
<dbReference type="Proteomes" id="UP000474967">
    <property type="component" value="Unassembled WGS sequence"/>
</dbReference>
<organism evidence="3 4">
    <name type="scientific">Leifsonia tongyongensis</name>
    <dbReference type="NCBI Taxonomy" id="1268043"/>
    <lineage>
        <taxon>Bacteria</taxon>
        <taxon>Bacillati</taxon>
        <taxon>Actinomycetota</taxon>
        <taxon>Actinomycetes</taxon>
        <taxon>Micrococcales</taxon>
        <taxon>Microbacteriaceae</taxon>
        <taxon>Leifsonia</taxon>
    </lineage>
</organism>
<feature type="chain" id="PRO_5038798860" evidence="2">
    <location>
        <begin position="22"/>
        <end position="355"/>
    </location>
</feature>
<accession>A0A6L9XSA1</accession>
<evidence type="ECO:0000313" key="3">
    <source>
        <dbReference type="EMBL" id="NEN04292.1"/>
    </source>
</evidence>
<reference evidence="3 4" key="1">
    <citation type="journal article" date="2014" name="J. Microbiol.">
        <title>Diaminobutyricibacter tongyongensis gen. nov., sp. nov. and Homoserinibacter gongjuensis gen. nov., sp. nov. belong to the family Microbacteriaceae.</title>
        <authorList>
            <person name="Kim S.J."/>
            <person name="Ahn J.H."/>
            <person name="Weon H.Y."/>
            <person name="Hamada M."/>
            <person name="Suzuki K."/>
            <person name="Kwon S.W."/>
        </authorList>
    </citation>
    <scope>NUCLEOTIDE SEQUENCE [LARGE SCALE GENOMIC DNA]</scope>
    <source>
        <strain evidence="3 4">NBRC 108724</strain>
    </source>
</reference>
<dbReference type="Gene3D" id="3.40.190.10">
    <property type="entry name" value="Periplasmic binding protein-like II"/>
    <property type="match status" value="2"/>
</dbReference>
<keyword evidence="1 2" id="KW-0732">Signal</keyword>
<dbReference type="PROSITE" id="PS51257">
    <property type="entry name" value="PROKAR_LIPOPROTEIN"/>
    <property type="match status" value="1"/>
</dbReference>
<dbReference type="SUPFAM" id="SSF53850">
    <property type="entry name" value="Periplasmic binding protein-like II"/>
    <property type="match status" value="1"/>
</dbReference>
<evidence type="ECO:0000313" key="4">
    <source>
        <dbReference type="Proteomes" id="UP000474967"/>
    </source>
</evidence>
<dbReference type="RefSeq" id="WP_163287440.1">
    <property type="nucleotide sequence ID" value="NZ_JAAGWY010000001.1"/>
</dbReference>
<evidence type="ECO:0000256" key="2">
    <source>
        <dbReference type="SAM" id="SignalP"/>
    </source>
</evidence>
<comment type="caution">
    <text evidence="3">The sequence shown here is derived from an EMBL/GenBank/DDBJ whole genome shotgun (WGS) entry which is preliminary data.</text>
</comment>
<evidence type="ECO:0000256" key="1">
    <source>
        <dbReference type="ARBA" id="ARBA00022729"/>
    </source>
</evidence>
<dbReference type="EMBL" id="JAAGWY010000001">
    <property type="protein sequence ID" value="NEN04292.1"/>
    <property type="molecule type" value="Genomic_DNA"/>
</dbReference>
<gene>
    <name evidence="3" type="ORF">G3T36_00245</name>
</gene>